<name>A0A4Y9SKL0_9BURK</name>
<dbReference type="EMBL" id="SPVF01000112">
    <property type="protein sequence ID" value="TFW22041.1"/>
    <property type="molecule type" value="Genomic_DNA"/>
</dbReference>
<feature type="region of interest" description="Disordered" evidence="1">
    <location>
        <begin position="1"/>
        <end position="103"/>
    </location>
</feature>
<sequence length="103" mass="9528">MSIGVAGALAGCSRHEREVSSAGVVQTGFPGQVTAGGHTSGEVLAASPKKTVDGSTAGGTPGTAGGMEGNTGGAKLGGTVAESGHGPSGATQPPAAKTTPSGQ</sequence>
<dbReference type="AlphaFoldDB" id="A0A4Y9SKL0"/>
<feature type="compositionally biased region" description="Gly residues" evidence="1">
    <location>
        <begin position="56"/>
        <end position="76"/>
    </location>
</feature>
<evidence type="ECO:0000256" key="1">
    <source>
        <dbReference type="SAM" id="MobiDB-lite"/>
    </source>
</evidence>
<keyword evidence="3" id="KW-1185">Reference proteome</keyword>
<gene>
    <name evidence="2" type="ORF">E4L96_08440</name>
</gene>
<evidence type="ECO:0000313" key="2">
    <source>
        <dbReference type="EMBL" id="TFW22041.1"/>
    </source>
</evidence>
<dbReference type="Proteomes" id="UP000298438">
    <property type="component" value="Unassembled WGS sequence"/>
</dbReference>
<reference evidence="2 3" key="1">
    <citation type="submission" date="2019-03" db="EMBL/GenBank/DDBJ databases">
        <title>Draft Genome Sequence of Massilia arenosa sp. nov., a Novel Massilia Species Isolated from a Sandy-loam Maize Soil.</title>
        <authorList>
            <person name="Raths R."/>
            <person name="Peta V."/>
            <person name="Bucking H."/>
        </authorList>
    </citation>
    <scope>NUCLEOTIDE SEQUENCE [LARGE SCALE GENOMIC DNA]</scope>
    <source>
        <strain evidence="2 3">MC02</strain>
    </source>
</reference>
<protein>
    <submittedName>
        <fullName evidence="2">Uncharacterized protein</fullName>
    </submittedName>
</protein>
<accession>A0A4Y9SKL0</accession>
<organism evidence="2 3">
    <name type="scientific">Zemynaea arenosa</name>
    <dbReference type="NCBI Taxonomy" id="2561931"/>
    <lineage>
        <taxon>Bacteria</taxon>
        <taxon>Pseudomonadati</taxon>
        <taxon>Pseudomonadota</taxon>
        <taxon>Betaproteobacteria</taxon>
        <taxon>Burkholderiales</taxon>
        <taxon>Oxalobacteraceae</taxon>
        <taxon>Telluria group</taxon>
        <taxon>Zemynaea</taxon>
    </lineage>
</organism>
<evidence type="ECO:0000313" key="3">
    <source>
        <dbReference type="Proteomes" id="UP000298438"/>
    </source>
</evidence>
<comment type="caution">
    <text evidence="2">The sequence shown here is derived from an EMBL/GenBank/DDBJ whole genome shotgun (WGS) entry which is preliminary data.</text>
</comment>
<proteinExistence type="predicted"/>